<dbReference type="PANTHER" id="PTHR32208:SF96">
    <property type="entry name" value="GLYOXAL OXIDASE"/>
    <property type="match status" value="1"/>
</dbReference>
<evidence type="ECO:0000313" key="4">
    <source>
        <dbReference type="EMBL" id="KAF5365246.1"/>
    </source>
</evidence>
<feature type="domain" description="Galactose oxidase-like Early set" evidence="3">
    <location>
        <begin position="403"/>
        <end position="497"/>
    </location>
</feature>
<dbReference type="InterPro" id="IPR011043">
    <property type="entry name" value="Gal_Oxase/kelch_b-propeller"/>
</dbReference>
<reference evidence="4 5" key="1">
    <citation type="journal article" date="2020" name="ISME J.">
        <title>Uncovering the hidden diversity of litter-decomposition mechanisms in mushroom-forming fungi.</title>
        <authorList>
            <person name="Floudas D."/>
            <person name="Bentzer J."/>
            <person name="Ahren D."/>
            <person name="Johansson T."/>
            <person name="Persson P."/>
            <person name="Tunlid A."/>
        </authorList>
    </citation>
    <scope>NUCLEOTIDE SEQUENCE [LARGE SCALE GENOMIC DNA]</scope>
    <source>
        <strain evidence="4 5">CBS 291.85</strain>
    </source>
</reference>
<name>A0A8H5GI66_9AGAR</name>
<keyword evidence="5" id="KW-1185">Reference proteome</keyword>
<dbReference type="InterPro" id="IPR014756">
    <property type="entry name" value="Ig_E-set"/>
</dbReference>
<protein>
    <recommendedName>
        <fullName evidence="6">Copper radical oxidase</fullName>
    </recommendedName>
</protein>
<dbReference type="Gene3D" id="2.60.40.10">
    <property type="entry name" value="Immunoglobulins"/>
    <property type="match status" value="1"/>
</dbReference>
<dbReference type="InterPro" id="IPR009880">
    <property type="entry name" value="Glyoxal_oxidase_N"/>
</dbReference>
<evidence type="ECO:0000256" key="1">
    <source>
        <dbReference type="ARBA" id="ARBA00022729"/>
    </source>
</evidence>
<comment type="caution">
    <text evidence="4">The sequence shown here is derived from an EMBL/GenBank/DDBJ whole genome shotgun (WGS) entry which is preliminary data.</text>
</comment>
<dbReference type="EMBL" id="JAACJM010000028">
    <property type="protein sequence ID" value="KAF5365246.1"/>
    <property type="molecule type" value="Genomic_DNA"/>
</dbReference>
<evidence type="ECO:0000259" key="2">
    <source>
        <dbReference type="Pfam" id="PF07250"/>
    </source>
</evidence>
<dbReference type="SUPFAM" id="SSF50965">
    <property type="entry name" value="Galactose oxidase, central domain"/>
    <property type="match status" value="1"/>
</dbReference>
<evidence type="ECO:0000313" key="5">
    <source>
        <dbReference type="Proteomes" id="UP000559256"/>
    </source>
</evidence>
<accession>A0A8H5GI66</accession>
<dbReference type="Pfam" id="PF07250">
    <property type="entry name" value="Glyoxal_oxid_N"/>
    <property type="match status" value="1"/>
</dbReference>
<dbReference type="AlphaFoldDB" id="A0A8H5GI66"/>
<feature type="domain" description="Glyoxal oxidase N-terminal" evidence="2">
    <location>
        <begin position="26"/>
        <end position="398"/>
    </location>
</feature>
<dbReference type="OrthoDB" id="2019572at2759"/>
<evidence type="ECO:0008006" key="6">
    <source>
        <dbReference type="Google" id="ProtNLM"/>
    </source>
</evidence>
<dbReference type="Pfam" id="PF09118">
    <property type="entry name" value="GO-like_E_set"/>
    <property type="match status" value="1"/>
</dbReference>
<keyword evidence="1" id="KW-0732">Signal</keyword>
<dbReference type="Proteomes" id="UP000559256">
    <property type="component" value="Unassembled WGS sequence"/>
</dbReference>
<proteinExistence type="predicted"/>
<sequence length="509" mass="54852">MHLAVTSESTAIILDKVEHNELQVNGHVAWATELNLNSNQVRPLNPLSNTWCSTGSFLGNGTLVSSGGNEKGRMVSNPFVCSLPAPMETVIFFEDPDNIYLTSYRWYPSSVRLNDGSVLIFGGSTTGGYQNSESKNNPTYEFFPSKNINGYSGVQIPSQFLKDTLNGNLFPIMILLPDDNIFVAANQQAMLLNWQTNTERRLPNIPNGVRVSYPYTAGAALLPLKPDNDYAPEVLICGGSTVSDQADPSSLSSQAPPSDQCSRMVLTEDGINAGWSVESMPQARIMPDLLLLPDGRILIINGARTGVAGYGNVGDQVGASNADNPAFSPILYDPDAEAGKRFSDTLAGVTSDIPRMYHSTATLTPNGDILVAGSNPNEDVETREYATEYRFEYFSPPYTSGSRPSYTGLPALVDYNSNFTLSIQLPDGVTGVSVVLIDLGFATHCVHMDQRLIYLKSSLSDDRKTLTITSPPSSTHYPPGPAYLYVVTNGGVPSSGHETLIGKGTSPPQ</sequence>
<dbReference type="InterPro" id="IPR015202">
    <property type="entry name" value="GO-like_E_set"/>
</dbReference>
<gene>
    <name evidence="4" type="ORF">D9758_005484</name>
</gene>
<organism evidence="4 5">
    <name type="scientific">Tetrapyrgos nigripes</name>
    <dbReference type="NCBI Taxonomy" id="182062"/>
    <lineage>
        <taxon>Eukaryota</taxon>
        <taxon>Fungi</taxon>
        <taxon>Dikarya</taxon>
        <taxon>Basidiomycota</taxon>
        <taxon>Agaricomycotina</taxon>
        <taxon>Agaricomycetes</taxon>
        <taxon>Agaricomycetidae</taxon>
        <taxon>Agaricales</taxon>
        <taxon>Marasmiineae</taxon>
        <taxon>Marasmiaceae</taxon>
        <taxon>Tetrapyrgos</taxon>
    </lineage>
</organism>
<dbReference type="PANTHER" id="PTHR32208">
    <property type="entry name" value="SECRETED PROTEIN-RELATED"/>
    <property type="match status" value="1"/>
</dbReference>
<dbReference type="InterPro" id="IPR013783">
    <property type="entry name" value="Ig-like_fold"/>
</dbReference>
<dbReference type="Gene3D" id="2.130.10.80">
    <property type="entry name" value="Galactose oxidase/kelch, beta-propeller"/>
    <property type="match status" value="1"/>
</dbReference>
<dbReference type="SUPFAM" id="SSF81296">
    <property type="entry name" value="E set domains"/>
    <property type="match status" value="1"/>
</dbReference>
<evidence type="ECO:0000259" key="3">
    <source>
        <dbReference type="Pfam" id="PF09118"/>
    </source>
</evidence>
<dbReference type="CDD" id="cd02851">
    <property type="entry name" value="E_set_GO_C"/>
    <property type="match status" value="1"/>
</dbReference>
<dbReference type="InterPro" id="IPR037293">
    <property type="entry name" value="Gal_Oxidase_central_sf"/>
</dbReference>